<dbReference type="GO" id="GO:0005737">
    <property type="term" value="C:cytoplasm"/>
    <property type="evidence" value="ECO:0007669"/>
    <property type="project" value="GOC"/>
</dbReference>
<dbReference type="InterPro" id="IPR006342">
    <property type="entry name" value="FkbM_mtfrase"/>
</dbReference>
<feature type="domain" description="Methyltransferase FkbM" evidence="1">
    <location>
        <begin position="45"/>
        <end position="207"/>
    </location>
</feature>
<dbReference type="InterPro" id="IPR053202">
    <property type="entry name" value="EGF_Rcpt_Signaling_Reg"/>
</dbReference>
<dbReference type="InterPro" id="IPR029063">
    <property type="entry name" value="SAM-dependent_MTases_sf"/>
</dbReference>
<dbReference type="SUPFAM" id="SSF53335">
    <property type="entry name" value="S-adenosyl-L-methionine-dependent methyltransferases"/>
    <property type="match status" value="1"/>
</dbReference>
<dbReference type="GO" id="GO:0008168">
    <property type="term" value="F:methyltransferase activity"/>
    <property type="evidence" value="ECO:0007669"/>
    <property type="project" value="UniProtKB-KW"/>
</dbReference>
<proteinExistence type="predicted"/>
<dbReference type="AlphaFoldDB" id="A0A286A9N6"/>
<protein>
    <submittedName>
        <fullName evidence="2">Methyltransferase, FkbM family</fullName>
    </submittedName>
</protein>
<dbReference type="GO" id="GO:0032259">
    <property type="term" value="P:methylation"/>
    <property type="evidence" value="ECO:0007669"/>
    <property type="project" value="UniProtKB-KW"/>
</dbReference>
<evidence type="ECO:0000313" key="3">
    <source>
        <dbReference type="Proteomes" id="UP000219281"/>
    </source>
</evidence>
<dbReference type="PANTHER" id="PTHR34009:SF2">
    <property type="entry name" value="PROTEIN STAR"/>
    <property type="match status" value="1"/>
</dbReference>
<gene>
    <name evidence="2" type="ORF">SAMN06297358_3102</name>
</gene>
<dbReference type="OrthoDB" id="9801609at2"/>
<evidence type="ECO:0000259" key="1">
    <source>
        <dbReference type="Pfam" id="PF05050"/>
    </source>
</evidence>
<dbReference type="GO" id="GO:0016197">
    <property type="term" value="P:endosomal transport"/>
    <property type="evidence" value="ECO:0007669"/>
    <property type="project" value="TreeGrafter"/>
</dbReference>
<accession>A0A286A9N6</accession>
<keyword evidence="2" id="KW-0808">Transferase</keyword>
<dbReference type="PANTHER" id="PTHR34009">
    <property type="entry name" value="PROTEIN STAR"/>
    <property type="match status" value="1"/>
</dbReference>
<organism evidence="2 3">
    <name type="scientific">Pedobacter xixiisoli</name>
    <dbReference type="NCBI Taxonomy" id="1476464"/>
    <lineage>
        <taxon>Bacteria</taxon>
        <taxon>Pseudomonadati</taxon>
        <taxon>Bacteroidota</taxon>
        <taxon>Sphingobacteriia</taxon>
        <taxon>Sphingobacteriales</taxon>
        <taxon>Sphingobacteriaceae</taxon>
        <taxon>Pedobacter</taxon>
    </lineage>
</organism>
<reference evidence="3" key="1">
    <citation type="submission" date="2017-09" db="EMBL/GenBank/DDBJ databases">
        <authorList>
            <person name="Varghese N."/>
            <person name="Submissions S."/>
        </authorList>
    </citation>
    <scope>NUCLEOTIDE SEQUENCE [LARGE SCALE GENOMIC DNA]</scope>
    <source>
        <strain evidence="3">CGMCC 1.12803</strain>
    </source>
</reference>
<name>A0A286A9N6_9SPHI</name>
<dbReference type="RefSeq" id="WP_097132911.1">
    <property type="nucleotide sequence ID" value="NZ_SSBV01000003.1"/>
</dbReference>
<evidence type="ECO:0000313" key="2">
    <source>
        <dbReference type="EMBL" id="SOD18624.1"/>
    </source>
</evidence>
<keyword evidence="2" id="KW-0489">Methyltransferase</keyword>
<dbReference type="Proteomes" id="UP000219281">
    <property type="component" value="Unassembled WGS sequence"/>
</dbReference>
<dbReference type="Pfam" id="PF05050">
    <property type="entry name" value="Methyltransf_21"/>
    <property type="match status" value="1"/>
</dbReference>
<sequence>MWHTILLKIKNRFFGNYPRLSYSRGGEDILIEEILGFKNNGLYVDVGAFDPITFSNTYKFYLQGWSGINIDASSQSIKKLNKVRSKDINLHCAVGELNKSVEFFELSDPSMNTTVSSFKETAELEGILTKNITTIQQYRLDTIFAKHLKGKAIDFMSVDVEGADLAVLKSNDWNLYRPKIIIVETNSSITDIKDDEIVLFMQKLGYKAQAYTLVGLLAGNIIFMDHQVQS</sequence>
<dbReference type="GO" id="GO:0005886">
    <property type="term" value="C:plasma membrane"/>
    <property type="evidence" value="ECO:0007669"/>
    <property type="project" value="TreeGrafter"/>
</dbReference>
<dbReference type="NCBIfam" id="TIGR01444">
    <property type="entry name" value="fkbM_fam"/>
    <property type="match status" value="1"/>
</dbReference>
<dbReference type="GO" id="GO:0006888">
    <property type="term" value="P:endoplasmic reticulum to Golgi vesicle-mediated transport"/>
    <property type="evidence" value="ECO:0007669"/>
    <property type="project" value="TreeGrafter"/>
</dbReference>
<dbReference type="EMBL" id="OCMT01000003">
    <property type="protein sequence ID" value="SOD18624.1"/>
    <property type="molecule type" value="Genomic_DNA"/>
</dbReference>
<dbReference type="Gene3D" id="3.40.50.150">
    <property type="entry name" value="Vaccinia Virus protein VP39"/>
    <property type="match status" value="1"/>
</dbReference>
<keyword evidence="3" id="KW-1185">Reference proteome</keyword>